<accession>A1BCD9</accession>
<geneLocation type="plasmid" evidence="2">
    <name>pPD1222</name>
</geneLocation>
<keyword evidence="2" id="KW-1185">Reference proteome</keyword>
<evidence type="ECO:0000313" key="2">
    <source>
        <dbReference type="Proteomes" id="UP000000361"/>
    </source>
</evidence>
<organism evidence="1 2">
    <name type="scientific">Paracoccus denitrificans (strain Pd 1222)</name>
    <dbReference type="NCBI Taxonomy" id="318586"/>
    <lineage>
        <taxon>Bacteria</taxon>
        <taxon>Pseudomonadati</taxon>
        <taxon>Pseudomonadota</taxon>
        <taxon>Alphaproteobacteria</taxon>
        <taxon>Rhodobacterales</taxon>
        <taxon>Paracoccaceae</taxon>
        <taxon>Paracoccus</taxon>
    </lineage>
</organism>
<protein>
    <submittedName>
        <fullName evidence="1">Uncharacterized protein</fullName>
    </submittedName>
</protein>
<keyword evidence="1" id="KW-0614">Plasmid</keyword>
<dbReference type="EMBL" id="CP000491">
    <property type="protein sequence ID" value="ABL73183.1"/>
    <property type="molecule type" value="Genomic_DNA"/>
</dbReference>
<dbReference type="HOGENOM" id="CLU_2410581_0_0_5"/>
<reference evidence="2" key="1">
    <citation type="submission" date="2006-12" db="EMBL/GenBank/DDBJ databases">
        <title>Complete sequence of plasmid 1 of Paracoccus denitrificans PD1222.</title>
        <authorList>
            <person name="Copeland A."/>
            <person name="Lucas S."/>
            <person name="Lapidus A."/>
            <person name="Barry K."/>
            <person name="Detter J.C."/>
            <person name="Glavina del Rio T."/>
            <person name="Hammon N."/>
            <person name="Israni S."/>
            <person name="Dalin E."/>
            <person name="Tice H."/>
            <person name="Pitluck S."/>
            <person name="Munk A.C."/>
            <person name="Brettin T."/>
            <person name="Bruce D."/>
            <person name="Han C."/>
            <person name="Tapia R."/>
            <person name="Gilna P."/>
            <person name="Schmutz J."/>
            <person name="Larimer F."/>
            <person name="Land M."/>
            <person name="Hauser L."/>
            <person name="Kyrpides N."/>
            <person name="Lykidis A."/>
            <person name="Spiro S."/>
            <person name="Richardson D.J."/>
            <person name="Moir J.W.B."/>
            <person name="Ferguson S.J."/>
            <person name="van Spanning R.J.M."/>
            <person name="Richardson P."/>
        </authorList>
    </citation>
    <scope>NUCLEOTIDE SEQUENCE [LARGE SCALE GENOMIC DNA]</scope>
    <source>
        <strain evidence="2">Pd 1222</strain>
        <plasmid evidence="2">pPD1222</plasmid>
    </source>
</reference>
<dbReference type="AlphaFoldDB" id="A1BCD9"/>
<dbReference type="EnsemblBacteria" id="ABL73183">
    <property type="protein sequence ID" value="ABL73183"/>
    <property type="gene ID" value="Pden_5123"/>
</dbReference>
<evidence type="ECO:0000313" key="1">
    <source>
        <dbReference type="EMBL" id="ABL73183.1"/>
    </source>
</evidence>
<dbReference type="Proteomes" id="UP000000361">
    <property type="component" value="Chromosome 1"/>
</dbReference>
<sequence length="92" mass="10374">MKTAGSSRRSVFSHLLRSSAEGVVALFPCRLWCRKALQMPRIDRIAVVQDIRSRLERLTLLENGLLHFAFARFVGHFKSSKRAAQGCATWSA</sequence>
<name>A1BCD9_PARDP</name>
<gene>
    <name evidence="1" type="ordered locus">Pden_5123</name>
</gene>
<dbReference type="KEGG" id="pde:Pden_5123"/>
<proteinExistence type="predicted"/>